<keyword evidence="2" id="KW-0614">Plasmid</keyword>
<keyword evidence="1" id="KW-0472">Membrane</keyword>
<keyword evidence="1" id="KW-0812">Transmembrane</keyword>
<evidence type="ECO:0000313" key="2">
    <source>
        <dbReference type="EMBL" id="BDP44692.1"/>
    </source>
</evidence>
<keyword evidence="1" id="KW-1133">Transmembrane helix</keyword>
<gene>
    <name evidence="2" type="ORF">DAETH_46610</name>
</gene>
<accession>A0ABN6RSA4</accession>
<reference evidence="2" key="1">
    <citation type="submission" date="2022-07" db="EMBL/GenBank/DDBJ databases">
        <title>Complete Genome Sequence of the Radioresistant Bacterium Deinococcus aetherius ST0316, Isolated from the Air Dust collected in Lower Stratosphere above Japan.</title>
        <authorList>
            <person name="Satoh K."/>
            <person name="Hagiwara K."/>
            <person name="Katsumata K."/>
            <person name="Kubo A."/>
            <person name="Yokobori S."/>
            <person name="Yamagishi A."/>
            <person name="Oono Y."/>
            <person name="Narumi I."/>
        </authorList>
    </citation>
    <scope>NUCLEOTIDE SEQUENCE</scope>
    <source>
        <strain evidence="2">ST0316</strain>
        <plasmid evidence="2">pDAETH-3</plasmid>
    </source>
</reference>
<protein>
    <submittedName>
        <fullName evidence="2">Uncharacterized protein</fullName>
    </submittedName>
</protein>
<feature type="transmembrane region" description="Helical" evidence="1">
    <location>
        <begin position="38"/>
        <end position="54"/>
    </location>
</feature>
<dbReference type="RefSeq" id="WP_264778626.1">
    <property type="nucleotide sequence ID" value="NZ_AP026563.1"/>
</dbReference>
<sequence length="91" mass="9578">MKGRARQRRAERLRLAVCLSDLAIGALLALGGRVGSGAIFYALGTVLLAGRLFGWPAPSDSRSLRLMALALWLNAAMLGKSVQWLLAGGGT</sequence>
<name>A0ABN6RSA4_9DEIO</name>
<feature type="transmembrane region" description="Helical" evidence="1">
    <location>
        <begin position="66"/>
        <end position="86"/>
    </location>
</feature>
<evidence type="ECO:0000313" key="3">
    <source>
        <dbReference type="Proteomes" id="UP001064971"/>
    </source>
</evidence>
<organism evidence="2 3">
    <name type="scientific">Deinococcus aetherius</name>
    <dbReference type="NCBI Taxonomy" id="200252"/>
    <lineage>
        <taxon>Bacteria</taxon>
        <taxon>Thermotogati</taxon>
        <taxon>Deinococcota</taxon>
        <taxon>Deinococci</taxon>
        <taxon>Deinococcales</taxon>
        <taxon>Deinococcaceae</taxon>
        <taxon>Deinococcus</taxon>
    </lineage>
</organism>
<evidence type="ECO:0000256" key="1">
    <source>
        <dbReference type="SAM" id="Phobius"/>
    </source>
</evidence>
<feature type="transmembrane region" description="Helical" evidence="1">
    <location>
        <begin position="12"/>
        <end position="32"/>
    </location>
</feature>
<dbReference type="EMBL" id="AP026563">
    <property type="protein sequence ID" value="BDP44692.1"/>
    <property type="molecule type" value="Genomic_DNA"/>
</dbReference>
<proteinExistence type="predicted"/>
<dbReference type="Proteomes" id="UP001064971">
    <property type="component" value="Plasmid pDAETH-3"/>
</dbReference>
<geneLocation type="plasmid" evidence="2 3">
    <name>pDAETH-3</name>
</geneLocation>
<keyword evidence="3" id="KW-1185">Reference proteome</keyword>